<keyword evidence="1" id="KW-0175">Coiled coil</keyword>
<evidence type="ECO:0000256" key="1">
    <source>
        <dbReference type="SAM" id="Coils"/>
    </source>
</evidence>
<reference evidence="3" key="1">
    <citation type="journal article" date="2021" name="Proc. Natl. Acad. Sci. U.S.A.">
        <title>A Catalog of Tens of Thousands of Viruses from Human Metagenomes Reveals Hidden Associations with Chronic Diseases.</title>
        <authorList>
            <person name="Tisza M.J."/>
            <person name="Buck C.B."/>
        </authorList>
    </citation>
    <scope>NUCLEOTIDE SEQUENCE</scope>
    <source>
        <strain evidence="3">Ctrpg19</strain>
    </source>
</reference>
<sequence>MNKCLFGGCSRKDLINCREKVQNYSCCKECPEKDCSVRCKDLDGKNKTCKWLLPEVNNINALLLVKEKPVKKKEDSAEEILKKREQAIKEQKKVTKKVVNKPLINKPTTKKKTEKHPVVKKSTQKKKVLLKSTEANKTSLW</sequence>
<dbReference type="EMBL" id="BK014923">
    <property type="protein sequence ID" value="DAD82665.1"/>
    <property type="molecule type" value="Genomic_DNA"/>
</dbReference>
<organism evidence="3">
    <name type="scientific">Siphoviridae sp. ctrpg19</name>
    <dbReference type="NCBI Taxonomy" id="2826481"/>
    <lineage>
        <taxon>Viruses</taxon>
        <taxon>Duplodnaviria</taxon>
        <taxon>Heunggongvirae</taxon>
        <taxon>Uroviricota</taxon>
        <taxon>Caudoviricetes</taxon>
    </lineage>
</organism>
<feature type="coiled-coil region" evidence="1">
    <location>
        <begin position="70"/>
        <end position="97"/>
    </location>
</feature>
<feature type="region of interest" description="Disordered" evidence="2">
    <location>
        <begin position="98"/>
        <end position="141"/>
    </location>
</feature>
<evidence type="ECO:0000256" key="2">
    <source>
        <dbReference type="SAM" id="MobiDB-lite"/>
    </source>
</evidence>
<feature type="compositionally biased region" description="Basic residues" evidence="2">
    <location>
        <begin position="108"/>
        <end position="129"/>
    </location>
</feature>
<evidence type="ECO:0000313" key="3">
    <source>
        <dbReference type="EMBL" id="DAD82665.1"/>
    </source>
</evidence>
<proteinExistence type="predicted"/>
<protein>
    <submittedName>
        <fullName evidence="3">Uncharacterized protein</fullName>
    </submittedName>
</protein>
<accession>A0A8S5MJY7</accession>
<name>A0A8S5MJY7_9CAUD</name>